<feature type="transmembrane region" description="Helical" evidence="10">
    <location>
        <begin position="378"/>
        <end position="400"/>
    </location>
</feature>
<evidence type="ECO:0000313" key="12">
    <source>
        <dbReference type="Proteomes" id="UP000237682"/>
    </source>
</evidence>
<evidence type="ECO:0000256" key="10">
    <source>
        <dbReference type="SAM" id="Phobius"/>
    </source>
</evidence>
<evidence type="ECO:0000256" key="4">
    <source>
        <dbReference type="ARBA" id="ARBA00022475"/>
    </source>
</evidence>
<organism evidence="11 12">
    <name type="scientific">Labrys okinawensis</name>
    <dbReference type="NCBI Taxonomy" id="346911"/>
    <lineage>
        <taxon>Bacteria</taxon>
        <taxon>Pseudomonadati</taxon>
        <taxon>Pseudomonadota</taxon>
        <taxon>Alphaproteobacteria</taxon>
        <taxon>Hyphomicrobiales</taxon>
        <taxon>Xanthobacteraceae</taxon>
        <taxon>Labrys</taxon>
    </lineage>
</organism>
<dbReference type="InterPro" id="IPR048279">
    <property type="entry name" value="MdtK-like"/>
</dbReference>
<evidence type="ECO:0000256" key="5">
    <source>
        <dbReference type="ARBA" id="ARBA00022692"/>
    </source>
</evidence>
<feature type="transmembrane region" description="Helical" evidence="10">
    <location>
        <begin position="70"/>
        <end position="89"/>
    </location>
</feature>
<evidence type="ECO:0000256" key="8">
    <source>
        <dbReference type="ARBA" id="ARBA00023136"/>
    </source>
</evidence>
<name>A0A2S9QDA4_9HYPH</name>
<dbReference type="AlphaFoldDB" id="A0A2S9QDA4"/>
<feature type="transmembrane region" description="Helical" evidence="10">
    <location>
        <begin position="28"/>
        <end position="50"/>
    </location>
</feature>
<dbReference type="GO" id="GO:0042910">
    <property type="term" value="F:xenobiotic transmembrane transporter activity"/>
    <property type="evidence" value="ECO:0007669"/>
    <property type="project" value="InterPro"/>
</dbReference>
<dbReference type="CDD" id="cd13131">
    <property type="entry name" value="MATE_NorM_like"/>
    <property type="match status" value="1"/>
</dbReference>
<dbReference type="InterPro" id="IPR002528">
    <property type="entry name" value="MATE_fam"/>
</dbReference>
<comment type="caution">
    <text evidence="11">The sequence shown here is derived from an EMBL/GenBank/DDBJ whole genome shotgun (WGS) entry which is preliminary data.</text>
</comment>
<evidence type="ECO:0000256" key="1">
    <source>
        <dbReference type="ARBA" id="ARBA00004429"/>
    </source>
</evidence>
<comment type="subcellular location">
    <subcellularLocation>
        <location evidence="1">Cell inner membrane</location>
        <topology evidence="1">Multi-pass membrane protein</topology>
    </subcellularLocation>
</comment>
<feature type="transmembrane region" description="Helical" evidence="10">
    <location>
        <begin position="407"/>
        <end position="432"/>
    </location>
</feature>
<gene>
    <name evidence="11" type="ORF">C5L14_11960</name>
</gene>
<feature type="transmembrane region" description="Helical" evidence="10">
    <location>
        <begin position="216"/>
        <end position="235"/>
    </location>
</feature>
<dbReference type="RefSeq" id="WP_105862269.1">
    <property type="nucleotide sequence ID" value="NZ_PUEJ01000004.1"/>
</dbReference>
<dbReference type="NCBIfam" id="TIGR00797">
    <property type="entry name" value="matE"/>
    <property type="match status" value="1"/>
</dbReference>
<feature type="transmembrane region" description="Helical" evidence="10">
    <location>
        <begin position="110"/>
        <end position="127"/>
    </location>
</feature>
<accession>A0A2S9QDA4</accession>
<dbReference type="InterPro" id="IPR050222">
    <property type="entry name" value="MATE_MdtK"/>
</dbReference>
<keyword evidence="4" id="KW-1003">Cell membrane</keyword>
<dbReference type="OrthoDB" id="9780160at2"/>
<keyword evidence="3" id="KW-0050">Antiport</keyword>
<sequence length="468" mass="49541">MATVFPPTGSQASLGGHQSWSREALETLILAWPLILTNLVELALTTTNLILVGELGSQAIAAVTLANNLFFFFAIIGLGVVTAVAPMVASALGAGDDSGRDIRRTVQQGLWTSLIVSIPGLACLMNGEWIMLHLGQNPAIAAQATEYLSGLAWSLPAFIGYIALRSAAAAMGQPRAALWSALAGIIINAVLAWGLAFGHLGLPALGVSGPGIATTIATWIFFLLLAAFLAFSRPFRRYRLFQDLWRPDWQRLWQIFRLGVPIAVTLAFEVTVFNAAAFLMGRIGETDLAAHGIAIQIASISFMVPLGLGQAATVRVGLAYGAGDKHAISRSGWTAYVLGVGFMCAAAAFMLIAPHLLIGRFIDLADPVNADVVARASLFLIFAGLFQITDGAQVVAAGMLRGLHDTVIPMLFAAIGYWVAGLPLGILLGFHFGWGGAGIWAGLVSGLTAVAILMTMRWLRRDRLKPAT</sequence>
<dbReference type="PANTHER" id="PTHR43298:SF2">
    <property type="entry name" value="FMN_FAD EXPORTER YEEO-RELATED"/>
    <property type="match status" value="1"/>
</dbReference>
<dbReference type="EMBL" id="PUEJ01000004">
    <property type="protein sequence ID" value="PRH87333.1"/>
    <property type="molecule type" value="Genomic_DNA"/>
</dbReference>
<evidence type="ECO:0000256" key="2">
    <source>
        <dbReference type="ARBA" id="ARBA00022448"/>
    </source>
</evidence>
<feature type="transmembrane region" description="Helical" evidence="10">
    <location>
        <begin position="438"/>
        <end position="459"/>
    </location>
</feature>
<keyword evidence="8 10" id="KW-0472">Membrane</keyword>
<dbReference type="GO" id="GO:0006811">
    <property type="term" value="P:monoatomic ion transport"/>
    <property type="evidence" value="ECO:0007669"/>
    <property type="project" value="UniProtKB-KW"/>
</dbReference>
<keyword evidence="7" id="KW-0406">Ion transport</keyword>
<feature type="transmembrane region" description="Helical" evidence="10">
    <location>
        <begin position="335"/>
        <end position="358"/>
    </location>
</feature>
<evidence type="ECO:0000256" key="7">
    <source>
        <dbReference type="ARBA" id="ARBA00023065"/>
    </source>
</evidence>
<dbReference type="Proteomes" id="UP000237682">
    <property type="component" value="Unassembled WGS sequence"/>
</dbReference>
<proteinExistence type="predicted"/>
<keyword evidence="5 10" id="KW-0812">Transmembrane</keyword>
<keyword evidence="12" id="KW-1185">Reference proteome</keyword>
<reference evidence="11 12" key="1">
    <citation type="submission" date="2018-02" db="EMBL/GenBank/DDBJ databases">
        <title>Whole genome sequencing of endophytic bacterium.</title>
        <authorList>
            <person name="Eedara R."/>
            <person name="Podile A.R."/>
        </authorList>
    </citation>
    <scope>NUCLEOTIDE SEQUENCE [LARGE SCALE GENOMIC DNA]</scope>
    <source>
        <strain evidence="11 12">RP1T</strain>
    </source>
</reference>
<evidence type="ECO:0000256" key="3">
    <source>
        <dbReference type="ARBA" id="ARBA00022449"/>
    </source>
</evidence>
<keyword evidence="6 10" id="KW-1133">Transmembrane helix</keyword>
<dbReference type="GO" id="GO:0005886">
    <property type="term" value="C:plasma membrane"/>
    <property type="evidence" value="ECO:0007669"/>
    <property type="project" value="UniProtKB-SubCell"/>
</dbReference>
<dbReference type="GO" id="GO:0015297">
    <property type="term" value="F:antiporter activity"/>
    <property type="evidence" value="ECO:0007669"/>
    <property type="project" value="UniProtKB-KW"/>
</dbReference>
<feature type="transmembrane region" description="Helical" evidence="10">
    <location>
        <begin position="293"/>
        <end position="314"/>
    </location>
</feature>
<dbReference type="Pfam" id="PF01554">
    <property type="entry name" value="MatE"/>
    <property type="match status" value="2"/>
</dbReference>
<keyword evidence="2" id="KW-0813">Transport</keyword>
<evidence type="ECO:0000313" key="11">
    <source>
        <dbReference type="EMBL" id="PRH87333.1"/>
    </source>
</evidence>
<feature type="transmembrane region" description="Helical" evidence="10">
    <location>
        <begin position="176"/>
        <end position="196"/>
    </location>
</feature>
<protein>
    <recommendedName>
        <fullName evidence="9">Multidrug-efflux transporter</fullName>
    </recommendedName>
</protein>
<feature type="transmembrane region" description="Helical" evidence="10">
    <location>
        <begin position="255"/>
        <end position="281"/>
    </location>
</feature>
<evidence type="ECO:0000256" key="9">
    <source>
        <dbReference type="ARBA" id="ARBA00031636"/>
    </source>
</evidence>
<dbReference type="PIRSF" id="PIRSF006603">
    <property type="entry name" value="DinF"/>
    <property type="match status" value="1"/>
</dbReference>
<feature type="transmembrane region" description="Helical" evidence="10">
    <location>
        <begin position="147"/>
        <end position="164"/>
    </location>
</feature>
<dbReference type="PANTHER" id="PTHR43298">
    <property type="entry name" value="MULTIDRUG RESISTANCE PROTEIN NORM-RELATED"/>
    <property type="match status" value="1"/>
</dbReference>
<evidence type="ECO:0000256" key="6">
    <source>
        <dbReference type="ARBA" id="ARBA00022989"/>
    </source>
</evidence>